<dbReference type="GO" id="GO:0050269">
    <property type="term" value="F:coniferyl-aldehyde dehydrogenase [NAD(P)+] activity"/>
    <property type="evidence" value="ECO:0007669"/>
    <property type="project" value="UniProtKB-EC"/>
</dbReference>
<comment type="caution">
    <text evidence="11">The sequence shown here is derived from an EMBL/GenBank/DDBJ whole genome shotgun (WGS) entry which is preliminary data.</text>
</comment>
<evidence type="ECO:0000256" key="8">
    <source>
        <dbReference type="PROSITE-ProRule" id="PRU10007"/>
    </source>
</evidence>
<dbReference type="Gene3D" id="3.40.309.10">
    <property type="entry name" value="Aldehyde Dehydrogenase, Chain A, domain 2"/>
    <property type="match status" value="1"/>
</dbReference>
<dbReference type="PIRSF" id="PIRSF036492">
    <property type="entry name" value="ALDH"/>
    <property type="match status" value="1"/>
</dbReference>
<dbReference type="AlphaFoldDB" id="A0A8H2NU08"/>
<evidence type="ECO:0000259" key="10">
    <source>
        <dbReference type="Pfam" id="PF00171"/>
    </source>
</evidence>
<feature type="domain" description="Aldehyde dehydrogenase" evidence="10">
    <location>
        <begin position="63"/>
        <end position="494"/>
    </location>
</feature>
<dbReference type="SUPFAM" id="SSF53720">
    <property type="entry name" value="ALDH-like"/>
    <property type="match status" value="1"/>
</dbReference>
<name>A0A8H2NU08_PSEFL</name>
<comment type="catalytic activity">
    <reaction evidence="5">
        <text>(E)-coniferaldehyde + NADP(+) + H2O = (E)-ferulate + NADPH + 2 H(+)</text>
        <dbReference type="Rhea" id="RHEA:23964"/>
        <dbReference type="ChEBI" id="CHEBI:15377"/>
        <dbReference type="ChEBI" id="CHEBI:15378"/>
        <dbReference type="ChEBI" id="CHEBI:16547"/>
        <dbReference type="ChEBI" id="CHEBI:29749"/>
        <dbReference type="ChEBI" id="CHEBI:57783"/>
        <dbReference type="ChEBI" id="CHEBI:58349"/>
        <dbReference type="EC" id="1.2.1.68"/>
    </reaction>
</comment>
<evidence type="ECO:0000256" key="1">
    <source>
        <dbReference type="ARBA" id="ARBA00009986"/>
    </source>
</evidence>
<dbReference type="InterPro" id="IPR016163">
    <property type="entry name" value="Ald_DH_C"/>
</dbReference>
<evidence type="ECO:0000256" key="5">
    <source>
        <dbReference type="ARBA" id="ARBA00051636"/>
    </source>
</evidence>
<dbReference type="Gene3D" id="3.40.605.10">
    <property type="entry name" value="Aldehyde Dehydrogenase, Chain A, domain 1"/>
    <property type="match status" value="1"/>
</dbReference>
<comment type="similarity">
    <text evidence="1 6 9">Belongs to the aldehyde dehydrogenase family.</text>
</comment>
<proteinExistence type="inferred from homology"/>
<comment type="catalytic activity">
    <reaction evidence="4">
        <text>(E)-coniferaldehyde + NAD(+) + H2O = (E)-ferulate + NADH + 2 H(+)</text>
        <dbReference type="Rhea" id="RHEA:23968"/>
        <dbReference type="ChEBI" id="CHEBI:15377"/>
        <dbReference type="ChEBI" id="CHEBI:15378"/>
        <dbReference type="ChEBI" id="CHEBI:16547"/>
        <dbReference type="ChEBI" id="CHEBI:29749"/>
        <dbReference type="ChEBI" id="CHEBI:57540"/>
        <dbReference type="ChEBI" id="CHEBI:57945"/>
        <dbReference type="EC" id="1.2.1.68"/>
    </reaction>
</comment>
<dbReference type="PROSITE" id="PS00687">
    <property type="entry name" value="ALDEHYDE_DEHYDR_GLU"/>
    <property type="match status" value="1"/>
</dbReference>
<dbReference type="InterPro" id="IPR015590">
    <property type="entry name" value="Aldehyde_DH_dom"/>
</dbReference>
<evidence type="ECO:0000256" key="3">
    <source>
        <dbReference type="ARBA" id="ARBA00023027"/>
    </source>
</evidence>
<evidence type="ECO:0000256" key="6">
    <source>
        <dbReference type="PIRNR" id="PIRNR036492"/>
    </source>
</evidence>
<organism evidence="11 12">
    <name type="scientific">Pseudomonas fluorescens</name>
    <dbReference type="NCBI Taxonomy" id="294"/>
    <lineage>
        <taxon>Bacteria</taxon>
        <taxon>Pseudomonadati</taxon>
        <taxon>Pseudomonadota</taxon>
        <taxon>Gammaproteobacteria</taxon>
        <taxon>Pseudomonadales</taxon>
        <taxon>Pseudomonadaceae</taxon>
        <taxon>Pseudomonas</taxon>
    </lineage>
</organism>
<sequence length="526" mass="58232">MRCVWADALMLGRGGFFSVVVYDDFHRREVGDDELQSVPAENYPMSVAQLPIFPPASLTPQLAADIQRVFAAQQYTALALRSSSVEQRIAKLKRLRAVLMEHRDAVVEAAAKDFKRPAVEVDFTELMPVIMDISDYCKRLNKWLKPRRVRPSMMMLGTRAWVRYEPRGRCLIIAPWNYPVTLTLGPLIPAIASGNTVMIKTSEIAPNLSTVLVKIIRQVFDETEVAVFEGDATVAQALLELPFDHCFFTGAPSIGKVVMTAAAKHLTSVTLELGGKSPVVVDRSADIELAAKTIAWGKFINAGQTCIAPDHIYVHSSIKDQFVQRVSAHLTEWYGEGMAAKGAELSRVINVRHSQRVASLIDDAKERGARVIYGGAVDIDAHFVSPTLLDNIPDDARIMHEEIFGPLLPIISFETVDEVIWRINAAPKPLALYIWSKDNASADSIIARTSAGGTCVNHIAAHFLHHNLPFGGVNNSGIGSYHGEWGIRAFSHERAIVKTQVLTASLFFPPYKPRVRKILGWMLKHL</sequence>
<dbReference type="GO" id="GO:0004029">
    <property type="term" value="F:aldehyde dehydrogenase (NAD+) activity"/>
    <property type="evidence" value="ECO:0007669"/>
    <property type="project" value="TreeGrafter"/>
</dbReference>
<evidence type="ECO:0000256" key="9">
    <source>
        <dbReference type="RuleBase" id="RU003345"/>
    </source>
</evidence>
<dbReference type="Proteomes" id="UP000325723">
    <property type="component" value="Unassembled WGS sequence"/>
</dbReference>
<keyword evidence="2 6" id="KW-0560">Oxidoreductase</keyword>
<evidence type="ECO:0000256" key="7">
    <source>
        <dbReference type="PIRSR" id="PIRSR036492-1"/>
    </source>
</evidence>
<evidence type="ECO:0000256" key="2">
    <source>
        <dbReference type="ARBA" id="ARBA00023002"/>
    </source>
</evidence>
<dbReference type="GO" id="GO:0006081">
    <property type="term" value="P:aldehyde metabolic process"/>
    <property type="evidence" value="ECO:0007669"/>
    <property type="project" value="InterPro"/>
</dbReference>
<protein>
    <recommendedName>
        <fullName evidence="6">Aldehyde dehydrogenase</fullName>
    </recommendedName>
</protein>
<evidence type="ECO:0000313" key="12">
    <source>
        <dbReference type="Proteomes" id="UP000325723"/>
    </source>
</evidence>
<dbReference type="InterPro" id="IPR016162">
    <property type="entry name" value="Ald_DH_N"/>
</dbReference>
<evidence type="ECO:0000256" key="4">
    <source>
        <dbReference type="ARBA" id="ARBA00051482"/>
    </source>
</evidence>
<feature type="active site" evidence="7 8">
    <location>
        <position position="272"/>
    </location>
</feature>
<dbReference type="CDD" id="cd07134">
    <property type="entry name" value="ALDH_AlkH-like"/>
    <property type="match status" value="1"/>
</dbReference>
<dbReference type="PROSITE" id="PS00070">
    <property type="entry name" value="ALDEHYDE_DEHYDR_CYS"/>
    <property type="match status" value="1"/>
</dbReference>
<dbReference type="FunFam" id="3.40.309.10:FF:000003">
    <property type="entry name" value="Aldehyde dehydrogenase"/>
    <property type="match status" value="1"/>
</dbReference>
<dbReference type="Pfam" id="PF00171">
    <property type="entry name" value="Aldedh"/>
    <property type="match status" value="1"/>
</dbReference>
<feature type="active site" evidence="7">
    <location>
        <position position="306"/>
    </location>
</feature>
<dbReference type="InterPro" id="IPR016160">
    <property type="entry name" value="Ald_DH_CS_CYS"/>
</dbReference>
<dbReference type="GO" id="GO:0005737">
    <property type="term" value="C:cytoplasm"/>
    <property type="evidence" value="ECO:0007669"/>
    <property type="project" value="TreeGrafter"/>
</dbReference>
<dbReference type="InterPro" id="IPR016161">
    <property type="entry name" value="Ald_DH/histidinol_DH"/>
</dbReference>
<dbReference type="EMBL" id="CABVIE010000012">
    <property type="protein sequence ID" value="VVP21194.1"/>
    <property type="molecule type" value="Genomic_DNA"/>
</dbReference>
<dbReference type="FunFam" id="3.40.605.10:FF:000004">
    <property type="entry name" value="Aldehyde dehydrogenase"/>
    <property type="match status" value="1"/>
</dbReference>
<accession>A0A8H2NU08</accession>
<evidence type="ECO:0000313" key="11">
    <source>
        <dbReference type="EMBL" id="VVP21194.1"/>
    </source>
</evidence>
<dbReference type="InterPro" id="IPR012394">
    <property type="entry name" value="Aldehyde_DH_NAD(P)"/>
</dbReference>
<dbReference type="InterPro" id="IPR029510">
    <property type="entry name" value="Ald_DH_CS_GLU"/>
</dbReference>
<keyword evidence="3" id="KW-0520">NAD</keyword>
<dbReference type="PANTHER" id="PTHR43570:SF20">
    <property type="entry name" value="ALDEHYDE DEHYDROGENASE ALDX-RELATED"/>
    <property type="match status" value="1"/>
</dbReference>
<dbReference type="PANTHER" id="PTHR43570">
    <property type="entry name" value="ALDEHYDE DEHYDROGENASE"/>
    <property type="match status" value="1"/>
</dbReference>
<reference evidence="11 12" key="1">
    <citation type="submission" date="2019-09" db="EMBL/GenBank/DDBJ databases">
        <authorList>
            <person name="Chandra G."/>
            <person name="Truman W A."/>
        </authorList>
    </citation>
    <scope>NUCLEOTIDE SEQUENCE [LARGE SCALE GENOMIC DNA]</scope>
    <source>
        <strain evidence="11">PS900</strain>
    </source>
</reference>
<gene>
    <name evidence="11" type="primary">alkH</name>
    <name evidence="11" type="ORF">PS900_03862</name>
</gene>